<dbReference type="AlphaFoldDB" id="A0A026W7P7"/>
<dbReference type="Proteomes" id="UP000053097">
    <property type="component" value="Unassembled WGS sequence"/>
</dbReference>
<proteinExistence type="predicted"/>
<dbReference type="EMBL" id="KK107373">
    <property type="protein sequence ID" value="EZA51641.1"/>
    <property type="molecule type" value="Genomic_DNA"/>
</dbReference>
<accession>A0A026W7P7</accession>
<reference evidence="1 2" key="1">
    <citation type="journal article" date="2014" name="Curr. Biol.">
        <title>The genome of the clonal raider ant Cerapachys biroi.</title>
        <authorList>
            <person name="Oxley P.R."/>
            <person name="Ji L."/>
            <person name="Fetter-Pruneda I."/>
            <person name="McKenzie S.K."/>
            <person name="Li C."/>
            <person name="Hu H."/>
            <person name="Zhang G."/>
            <person name="Kronauer D.J."/>
        </authorList>
    </citation>
    <scope>NUCLEOTIDE SEQUENCE [LARGE SCALE GENOMIC DNA]</scope>
</reference>
<evidence type="ECO:0000313" key="2">
    <source>
        <dbReference type="Proteomes" id="UP000053097"/>
    </source>
</evidence>
<protein>
    <submittedName>
        <fullName evidence="1">Uncharacterized protein</fullName>
    </submittedName>
</protein>
<evidence type="ECO:0000313" key="1">
    <source>
        <dbReference type="EMBL" id="EZA51641.1"/>
    </source>
</evidence>
<keyword evidence="2" id="KW-1185">Reference proteome</keyword>
<name>A0A026W7P7_OOCBI</name>
<sequence length="64" mass="7021">TFHQNAIETHPVLTGTVKALPTLAHVSALRPTGAHTVHSASRSLVHALREPKKKEFFILIILFA</sequence>
<gene>
    <name evidence="1" type="ORF">X777_08825</name>
</gene>
<feature type="non-terminal residue" evidence="1">
    <location>
        <position position="1"/>
    </location>
</feature>
<organism evidence="1 2">
    <name type="scientific">Ooceraea biroi</name>
    <name type="common">Clonal raider ant</name>
    <name type="synonym">Cerapachys biroi</name>
    <dbReference type="NCBI Taxonomy" id="2015173"/>
    <lineage>
        <taxon>Eukaryota</taxon>
        <taxon>Metazoa</taxon>
        <taxon>Ecdysozoa</taxon>
        <taxon>Arthropoda</taxon>
        <taxon>Hexapoda</taxon>
        <taxon>Insecta</taxon>
        <taxon>Pterygota</taxon>
        <taxon>Neoptera</taxon>
        <taxon>Endopterygota</taxon>
        <taxon>Hymenoptera</taxon>
        <taxon>Apocrita</taxon>
        <taxon>Aculeata</taxon>
        <taxon>Formicoidea</taxon>
        <taxon>Formicidae</taxon>
        <taxon>Dorylinae</taxon>
        <taxon>Ooceraea</taxon>
    </lineage>
</organism>